<dbReference type="PROSITE" id="PS50110">
    <property type="entry name" value="RESPONSE_REGULATORY"/>
    <property type="match status" value="1"/>
</dbReference>
<evidence type="ECO:0000259" key="7">
    <source>
        <dbReference type="PROSITE" id="PS50110"/>
    </source>
</evidence>
<dbReference type="GO" id="GO:0003677">
    <property type="term" value="F:DNA binding"/>
    <property type="evidence" value="ECO:0007669"/>
    <property type="project" value="UniProtKB-KW"/>
</dbReference>
<dbReference type="AlphaFoldDB" id="S7V1N2"/>
<accession>S7V1N2</accession>
<dbReference type="PROSITE" id="PS00622">
    <property type="entry name" value="HTH_LUXR_1"/>
    <property type="match status" value="1"/>
</dbReference>
<dbReference type="InterPro" id="IPR058245">
    <property type="entry name" value="NreC/VraR/RcsB-like_REC"/>
</dbReference>
<comment type="caution">
    <text evidence="8">The sequence shown here is derived from an EMBL/GenBank/DDBJ whole genome shotgun (WGS) entry which is preliminary data.</text>
</comment>
<dbReference type="InterPro" id="IPR001789">
    <property type="entry name" value="Sig_transdc_resp-reg_receiver"/>
</dbReference>
<evidence type="ECO:0000256" key="5">
    <source>
        <dbReference type="PROSITE-ProRule" id="PRU00169"/>
    </source>
</evidence>
<dbReference type="GO" id="GO:0006355">
    <property type="term" value="P:regulation of DNA-templated transcription"/>
    <property type="evidence" value="ECO:0007669"/>
    <property type="project" value="InterPro"/>
</dbReference>
<dbReference type="PROSITE" id="PS50043">
    <property type="entry name" value="HTH_LUXR_2"/>
    <property type="match status" value="1"/>
</dbReference>
<keyword evidence="3" id="KW-0238">DNA-binding</keyword>
<dbReference type="CDD" id="cd17535">
    <property type="entry name" value="REC_NarL-like"/>
    <property type="match status" value="1"/>
</dbReference>
<dbReference type="STRING" id="897.B2D07_03945"/>
<dbReference type="SMART" id="SM00448">
    <property type="entry name" value="REC"/>
    <property type="match status" value="1"/>
</dbReference>
<dbReference type="Proteomes" id="UP000014977">
    <property type="component" value="Unassembled WGS sequence"/>
</dbReference>
<dbReference type="PANTHER" id="PTHR43214:SF41">
    <property type="entry name" value="NITRATE_NITRITE RESPONSE REGULATOR PROTEIN NARP"/>
    <property type="match status" value="1"/>
</dbReference>
<keyword evidence="1 5" id="KW-0597">Phosphoprotein</keyword>
<evidence type="ECO:0000256" key="3">
    <source>
        <dbReference type="ARBA" id="ARBA00023125"/>
    </source>
</evidence>
<name>S7V1N2_DESML</name>
<dbReference type="PRINTS" id="PR00038">
    <property type="entry name" value="HTHLUXR"/>
</dbReference>
<dbReference type="SMART" id="SM00421">
    <property type="entry name" value="HTH_LUXR"/>
    <property type="match status" value="1"/>
</dbReference>
<evidence type="ECO:0000256" key="4">
    <source>
        <dbReference type="ARBA" id="ARBA00023163"/>
    </source>
</evidence>
<keyword evidence="9" id="KW-1185">Reference proteome</keyword>
<dbReference type="InterPro" id="IPR000792">
    <property type="entry name" value="Tscrpt_reg_LuxR_C"/>
</dbReference>
<dbReference type="Gene3D" id="3.40.50.2300">
    <property type="match status" value="1"/>
</dbReference>
<dbReference type="InterPro" id="IPR039420">
    <property type="entry name" value="WalR-like"/>
</dbReference>
<evidence type="ECO:0000313" key="8">
    <source>
        <dbReference type="EMBL" id="EPR40409.1"/>
    </source>
</evidence>
<dbReference type="Pfam" id="PF00196">
    <property type="entry name" value="GerE"/>
    <property type="match status" value="1"/>
</dbReference>
<organism evidence="8 9">
    <name type="scientific">Desulfococcus multivorans DSM 2059</name>
    <dbReference type="NCBI Taxonomy" id="1121405"/>
    <lineage>
        <taxon>Bacteria</taxon>
        <taxon>Pseudomonadati</taxon>
        <taxon>Thermodesulfobacteriota</taxon>
        <taxon>Desulfobacteria</taxon>
        <taxon>Desulfobacterales</taxon>
        <taxon>Desulfococcaceae</taxon>
        <taxon>Desulfococcus</taxon>
    </lineage>
</organism>
<dbReference type="InterPro" id="IPR016032">
    <property type="entry name" value="Sig_transdc_resp-reg_C-effctor"/>
</dbReference>
<dbReference type="SUPFAM" id="SSF52172">
    <property type="entry name" value="CheY-like"/>
    <property type="match status" value="1"/>
</dbReference>
<evidence type="ECO:0000256" key="1">
    <source>
        <dbReference type="ARBA" id="ARBA00022553"/>
    </source>
</evidence>
<dbReference type="eggNOG" id="COG2197">
    <property type="taxonomic scope" value="Bacteria"/>
</dbReference>
<dbReference type="PANTHER" id="PTHR43214">
    <property type="entry name" value="TWO-COMPONENT RESPONSE REGULATOR"/>
    <property type="match status" value="1"/>
</dbReference>
<gene>
    <name evidence="8" type="ORF">dsmv_0134</name>
</gene>
<dbReference type="Pfam" id="PF00072">
    <property type="entry name" value="Response_reg"/>
    <property type="match status" value="1"/>
</dbReference>
<feature type="domain" description="HTH luxR-type" evidence="6">
    <location>
        <begin position="149"/>
        <end position="214"/>
    </location>
</feature>
<dbReference type="SUPFAM" id="SSF46894">
    <property type="entry name" value="C-terminal effector domain of the bipartite response regulators"/>
    <property type="match status" value="1"/>
</dbReference>
<dbReference type="GO" id="GO:0000160">
    <property type="term" value="P:phosphorelay signal transduction system"/>
    <property type="evidence" value="ECO:0007669"/>
    <property type="project" value="InterPro"/>
</dbReference>
<evidence type="ECO:0000256" key="2">
    <source>
        <dbReference type="ARBA" id="ARBA00023015"/>
    </source>
</evidence>
<dbReference type="CDD" id="cd06170">
    <property type="entry name" value="LuxR_C_like"/>
    <property type="match status" value="1"/>
</dbReference>
<dbReference type="InterPro" id="IPR011006">
    <property type="entry name" value="CheY-like_superfamily"/>
</dbReference>
<dbReference type="RefSeq" id="WP_020876323.1">
    <property type="nucleotide sequence ID" value="NZ_ATHJ01000083.1"/>
</dbReference>
<evidence type="ECO:0000259" key="6">
    <source>
        <dbReference type="PROSITE" id="PS50043"/>
    </source>
</evidence>
<dbReference type="EMBL" id="ATHJ01000083">
    <property type="protein sequence ID" value="EPR40409.1"/>
    <property type="molecule type" value="Genomic_DNA"/>
</dbReference>
<feature type="modified residue" description="4-aspartylphosphate" evidence="5">
    <location>
        <position position="57"/>
    </location>
</feature>
<reference evidence="8 9" key="1">
    <citation type="journal article" date="2013" name="Genome Announc.">
        <title>Draft genome sequences for three mercury-methylating, sulfate-reducing bacteria.</title>
        <authorList>
            <person name="Brown S.D."/>
            <person name="Hurt R.A.Jr."/>
            <person name="Gilmour C.C."/>
            <person name="Elias D.A."/>
        </authorList>
    </citation>
    <scope>NUCLEOTIDE SEQUENCE [LARGE SCALE GENOMIC DNA]</scope>
    <source>
        <strain evidence="8 9">DSM 2059</strain>
    </source>
</reference>
<sequence>MEQAYSIVIVEDHRILREGLRSLLSQNPDFNIVGEAENGLDAIRRVRELMPDLVLIDLSMPKMDGLDAIREIKGEFPDIKLLVLTVHKAEEYVFAALKAGANGYLLKDSTYTELRLAIENVLAGRTYLSPGVSEKLVASYLEGKKPPQSESSLDALTQRERQILKMIAEGHKNRKIAEYLCISVKTVEKHRSNLMKKLDLHNASELTAYAIENDLITQ</sequence>
<dbReference type="OrthoDB" id="9780312at2"/>
<feature type="domain" description="Response regulatory" evidence="7">
    <location>
        <begin position="6"/>
        <end position="122"/>
    </location>
</feature>
<keyword evidence="4" id="KW-0804">Transcription</keyword>
<protein>
    <submittedName>
        <fullName evidence="8">Two component transcriptional regulator, LuxR family</fullName>
    </submittedName>
</protein>
<evidence type="ECO:0000313" key="9">
    <source>
        <dbReference type="Proteomes" id="UP000014977"/>
    </source>
</evidence>
<keyword evidence="2" id="KW-0805">Transcription regulation</keyword>
<proteinExistence type="predicted"/>